<evidence type="ECO:0000259" key="2">
    <source>
        <dbReference type="Pfam" id="PF24494"/>
    </source>
</evidence>
<dbReference type="PANTHER" id="PTHR40781:SF1">
    <property type="match status" value="1"/>
</dbReference>
<dbReference type="Pfam" id="PF24494">
    <property type="entry name" value="DUF7587"/>
    <property type="match status" value="1"/>
</dbReference>
<keyword evidence="4" id="KW-1185">Reference proteome</keyword>
<feature type="compositionally biased region" description="Basic and acidic residues" evidence="1">
    <location>
        <begin position="204"/>
        <end position="217"/>
    </location>
</feature>
<reference evidence="3" key="1">
    <citation type="submission" date="2022-07" db="EMBL/GenBank/DDBJ databases">
        <title>Draft genome sequence of Zalerion maritima ATCC 34329, a (micro)plastics degrading marine fungus.</title>
        <authorList>
            <person name="Paco A."/>
            <person name="Goncalves M.F.M."/>
            <person name="Rocha-Santos T.A.P."/>
            <person name="Alves A."/>
        </authorList>
    </citation>
    <scope>NUCLEOTIDE SEQUENCE</scope>
    <source>
        <strain evidence="3">ATCC 34329</strain>
    </source>
</reference>
<dbReference type="Proteomes" id="UP001201980">
    <property type="component" value="Unassembled WGS sequence"/>
</dbReference>
<dbReference type="PANTHER" id="PTHR40781">
    <property type="match status" value="1"/>
</dbReference>
<accession>A0AAD5RKC4</accession>
<evidence type="ECO:0000313" key="4">
    <source>
        <dbReference type="Proteomes" id="UP001201980"/>
    </source>
</evidence>
<name>A0AAD5RKC4_9PEZI</name>
<organism evidence="3 4">
    <name type="scientific">Zalerion maritima</name>
    <dbReference type="NCBI Taxonomy" id="339359"/>
    <lineage>
        <taxon>Eukaryota</taxon>
        <taxon>Fungi</taxon>
        <taxon>Dikarya</taxon>
        <taxon>Ascomycota</taxon>
        <taxon>Pezizomycotina</taxon>
        <taxon>Sordariomycetes</taxon>
        <taxon>Lulworthiomycetidae</taxon>
        <taxon>Lulworthiales</taxon>
        <taxon>Lulworthiaceae</taxon>
        <taxon>Zalerion</taxon>
    </lineage>
</organism>
<dbReference type="InterPro" id="IPR056009">
    <property type="entry name" value="DUF7587"/>
</dbReference>
<evidence type="ECO:0000256" key="1">
    <source>
        <dbReference type="SAM" id="MobiDB-lite"/>
    </source>
</evidence>
<feature type="region of interest" description="Disordered" evidence="1">
    <location>
        <begin position="204"/>
        <end position="228"/>
    </location>
</feature>
<proteinExistence type="predicted"/>
<protein>
    <recommendedName>
        <fullName evidence="2">DUF7587 domain-containing protein</fullName>
    </recommendedName>
</protein>
<comment type="caution">
    <text evidence="3">The sequence shown here is derived from an EMBL/GenBank/DDBJ whole genome shotgun (WGS) entry which is preliminary data.</text>
</comment>
<evidence type="ECO:0000313" key="3">
    <source>
        <dbReference type="EMBL" id="KAJ2896266.1"/>
    </source>
</evidence>
<sequence length="435" mass="49621">MPSNDIFKPYQLDPRPSYVWRVRHGNTQSTIDGQGNHLAADHSPTAIDALSTSQDALKAAVQDHVQWDQSRPQSSFLSVFNNEKHMWNWALQQHRRHPPIQIYEIDTTYLTAEDDHDNDSNNNRGVLLDMELLVKELGITNQYSQDEMLIVECIPGRAVTGSFGFEGYSSYRETLQSMRTRAVRTKFVDEDDNSDTLVECLDKETKVGEDDQKKGDREEYDPDNPDLVAVDTEQLPSVDTVTRKNDRFPLLVGTCSSCLYNHDSAQGPQIIRKGQYRTVEANGTLLVVSSNHRVAECMGIQLNPTRSDSRPSLPLTATTHPPSVKLKSSKGWPFRLPSGTLNMIYGEMEGIIVAARNSTSRRTTWTDGDVKMVEHLAEGSMVMAKKWHQSMWELKRFTRMNVADPFRAVVLDYGFMNYKDACQRMQLRRVYQEYF</sequence>
<dbReference type="EMBL" id="JAKWBI020000343">
    <property type="protein sequence ID" value="KAJ2896266.1"/>
    <property type="molecule type" value="Genomic_DNA"/>
</dbReference>
<feature type="domain" description="DUF7587" evidence="2">
    <location>
        <begin position="15"/>
        <end position="164"/>
    </location>
</feature>
<dbReference type="AlphaFoldDB" id="A0AAD5RKC4"/>
<gene>
    <name evidence="3" type="ORF">MKZ38_005720</name>
</gene>